<comment type="similarity">
    <text evidence="2">Belongs to the PhoH family.</text>
</comment>
<dbReference type="InterPro" id="IPR003714">
    <property type="entry name" value="PhoH"/>
</dbReference>
<dbReference type="SUPFAM" id="SSF52540">
    <property type="entry name" value="P-loop containing nucleoside triphosphate hydrolases"/>
    <property type="match status" value="1"/>
</dbReference>
<evidence type="ECO:0000256" key="6">
    <source>
        <dbReference type="ARBA" id="ARBA00039970"/>
    </source>
</evidence>
<evidence type="ECO:0000259" key="7">
    <source>
        <dbReference type="Pfam" id="PF02562"/>
    </source>
</evidence>
<evidence type="ECO:0000313" key="8">
    <source>
        <dbReference type="EMBL" id="QHT81811.1"/>
    </source>
</evidence>
<keyword evidence="5" id="KW-0067">ATP-binding</keyword>
<evidence type="ECO:0000256" key="2">
    <source>
        <dbReference type="ARBA" id="ARBA00010393"/>
    </source>
</evidence>
<proteinExistence type="inferred from homology"/>
<dbReference type="EMBL" id="MN739993">
    <property type="protein sequence ID" value="QHT81811.1"/>
    <property type="molecule type" value="Genomic_DNA"/>
</dbReference>
<dbReference type="GO" id="GO:0005524">
    <property type="term" value="F:ATP binding"/>
    <property type="evidence" value="ECO:0007669"/>
    <property type="project" value="UniProtKB-KW"/>
</dbReference>
<reference evidence="8" key="1">
    <citation type="journal article" date="2020" name="Nature">
        <title>Giant virus diversity and host interactions through global metagenomics.</title>
        <authorList>
            <person name="Schulz F."/>
            <person name="Roux S."/>
            <person name="Paez-Espino D."/>
            <person name="Jungbluth S."/>
            <person name="Walsh D.A."/>
            <person name="Denef V.J."/>
            <person name="McMahon K.D."/>
            <person name="Konstantinidis K.T."/>
            <person name="Eloe-Fadrosh E.A."/>
            <person name="Kyrpides N.C."/>
            <person name="Woyke T."/>
        </authorList>
    </citation>
    <scope>NUCLEOTIDE SEQUENCE</scope>
    <source>
        <strain evidence="8">GVMAG-M-3300023184-160</strain>
    </source>
</reference>
<dbReference type="AlphaFoldDB" id="A0A6C0HM96"/>
<dbReference type="InterPro" id="IPR027417">
    <property type="entry name" value="P-loop_NTPase"/>
</dbReference>
<feature type="domain" description="PhoH-like protein" evidence="7">
    <location>
        <begin position="28"/>
        <end position="233"/>
    </location>
</feature>
<dbReference type="PANTHER" id="PTHR30473">
    <property type="entry name" value="PROTEIN PHOH"/>
    <property type="match status" value="1"/>
</dbReference>
<dbReference type="Pfam" id="PF02562">
    <property type="entry name" value="PhoH"/>
    <property type="match status" value="1"/>
</dbReference>
<evidence type="ECO:0000256" key="5">
    <source>
        <dbReference type="ARBA" id="ARBA00022840"/>
    </source>
</evidence>
<dbReference type="PANTHER" id="PTHR30473:SF1">
    <property type="entry name" value="PHOH-LIKE PROTEIN"/>
    <property type="match status" value="1"/>
</dbReference>
<organism evidence="8">
    <name type="scientific">viral metagenome</name>
    <dbReference type="NCBI Taxonomy" id="1070528"/>
    <lineage>
        <taxon>unclassified sequences</taxon>
        <taxon>metagenomes</taxon>
        <taxon>organismal metagenomes</taxon>
    </lineage>
</organism>
<accession>A0A6C0HM96</accession>
<dbReference type="GO" id="GO:0005829">
    <property type="term" value="C:cytosol"/>
    <property type="evidence" value="ECO:0007669"/>
    <property type="project" value="TreeGrafter"/>
</dbReference>
<evidence type="ECO:0000256" key="3">
    <source>
        <dbReference type="ARBA" id="ARBA00022490"/>
    </source>
</evidence>
<sequence>MLCVKGYERMTLGKGMRFTKVTLPMMLHKLTPMQKVYTSLLHDPQKSLIVCTGPAGTGKTSVACRHAMEQLKERSVERIVITKPLVAVEGEDMGYLPGNIRSKMSPWIESYMDLFKEYYTANQIEDLLKKETIRLSPLAYCRGLTFMNSLVICDEAQNTSPAQMKMLLTRVGASSKLIVIGDLDQQDRVGESGLSDFLERYARVNENPEVAIVKLNDHDVCRSELVKFILTLY</sequence>
<evidence type="ECO:0000256" key="4">
    <source>
        <dbReference type="ARBA" id="ARBA00022741"/>
    </source>
</evidence>
<evidence type="ECO:0000256" key="1">
    <source>
        <dbReference type="ARBA" id="ARBA00004496"/>
    </source>
</evidence>
<keyword evidence="4" id="KW-0547">Nucleotide-binding</keyword>
<name>A0A6C0HM96_9ZZZZ</name>
<keyword evidence="3" id="KW-0963">Cytoplasm</keyword>
<dbReference type="Gene3D" id="3.40.50.300">
    <property type="entry name" value="P-loop containing nucleotide triphosphate hydrolases"/>
    <property type="match status" value="1"/>
</dbReference>
<comment type="subcellular location">
    <subcellularLocation>
        <location evidence="1">Cytoplasm</location>
    </subcellularLocation>
</comment>
<protein>
    <recommendedName>
        <fullName evidence="6">PhoH-like protein</fullName>
    </recommendedName>
</protein>
<dbReference type="InterPro" id="IPR051451">
    <property type="entry name" value="PhoH2-like"/>
</dbReference>